<dbReference type="CDD" id="cd00077">
    <property type="entry name" value="HDc"/>
    <property type="match status" value="1"/>
</dbReference>
<organism evidence="2 3">
    <name type="scientific">Geotalea daltonii (strain DSM 22248 / JCM 15807 / FRC-32)</name>
    <name type="common">Geobacter daltonii</name>
    <dbReference type="NCBI Taxonomy" id="316067"/>
    <lineage>
        <taxon>Bacteria</taxon>
        <taxon>Pseudomonadati</taxon>
        <taxon>Thermodesulfobacteriota</taxon>
        <taxon>Desulfuromonadia</taxon>
        <taxon>Geobacterales</taxon>
        <taxon>Geobacteraceae</taxon>
        <taxon>Geotalea</taxon>
    </lineage>
</organism>
<dbReference type="AlphaFoldDB" id="B9M4X6"/>
<dbReference type="HOGENOM" id="CLU_073842_0_1_7"/>
<dbReference type="PANTHER" id="PTHR35795:SF1">
    <property type="entry name" value="BIS(5'-NUCLEOSYL)-TETRAPHOSPHATASE, SYMMETRICAL"/>
    <property type="match status" value="1"/>
</dbReference>
<keyword evidence="3" id="KW-1185">Reference proteome</keyword>
<dbReference type="STRING" id="316067.Geob_3317"/>
<gene>
    <name evidence="2" type="ordered locus">Geob_3317</name>
</gene>
<accession>B9M4X6</accession>
<evidence type="ECO:0000313" key="3">
    <source>
        <dbReference type="Proteomes" id="UP000007721"/>
    </source>
</evidence>
<sequence length="189" mass="20965">MDAAALLKKYFSNEAALEIVLKHSRLVADKALEVAGGLGIPIDLKFIEEAALLHDIGVSRVHAPKMFCFGSQPYICHGITGREILETEGLPRHAMVCERHIGVGLTAEDIRRQKLPLPARDMVPLSLEEEIICFADLFYSKIPDSVTVMKSREEVRASLEKFGEGKITIFDRWYARLCPQPECASGCPA</sequence>
<dbReference type="Pfam" id="PF01966">
    <property type="entry name" value="HD"/>
    <property type="match status" value="1"/>
</dbReference>
<dbReference type="RefSeq" id="WP_012648388.1">
    <property type="nucleotide sequence ID" value="NC_011979.1"/>
</dbReference>
<name>B9M4X6_GEODF</name>
<dbReference type="Gene3D" id="1.10.3210.10">
    <property type="entry name" value="Hypothetical protein af1432"/>
    <property type="match status" value="1"/>
</dbReference>
<dbReference type="NCBIfam" id="TIGR00277">
    <property type="entry name" value="HDIG"/>
    <property type="match status" value="1"/>
</dbReference>
<dbReference type="GO" id="GO:0016787">
    <property type="term" value="F:hydrolase activity"/>
    <property type="evidence" value="ECO:0007669"/>
    <property type="project" value="UniProtKB-KW"/>
</dbReference>
<evidence type="ECO:0000313" key="2">
    <source>
        <dbReference type="EMBL" id="ACM21660.1"/>
    </source>
</evidence>
<dbReference type="InterPro" id="IPR006674">
    <property type="entry name" value="HD_domain"/>
</dbReference>
<evidence type="ECO:0000259" key="1">
    <source>
        <dbReference type="Pfam" id="PF01966"/>
    </source>
</evidence>
<dbReference type="InterPro" id="IPR003607">
    <property type="entry name" value="HD/PDEase_dom"/>
</dbReference>
<feature type="domain" description="HD" evidence="1">
    <location>
        <begin position="20"/>
        <end position="137"/>
    </location>
</feature>
<dbReference type="OrthoDB" id="1722553at2"/>
<dbReference type="PANTHER" id="PTHR35795">
    <property type="entry name" value="SLR1885 PROTEIN"/>
    <property type="match status" value="1"/>
</dbReference>
<dbReference type="SUPFAM" id="SSF109604">
    <property type="entry name" value="HD-domain/PDEase-like"/>
    <property type="match status" value="1"/>
</dbReference>
<dbReference type="EMBL" id="CP001390">
    <property type="protein sequence ID" value="ACM21660.1"/>
    <property type="molecule type" value="Genomic_DNA"/>
</dbReference>
<reference evidence="2 3" key="1">
    <citation type="submission" date="2009-01" db="EMBL/GenBank/DDBJ databases">
        <title>Complete sequence of Geobacter sp. FRC-32.</title>
        <authorList>
            <consortium name="US DOE Joint Genome Institute"/>
            <person name="Lucas S."/>
            <person name="Copeland A."/>
            <person name="Lapidus A."/>
            <person name="Glavina del Rio T."/>
            <person name="Dalin E."/>
            <person name="Tice H."/>
            <person name="Bruce D."/>
            <person name="Goodwin L."/>
            <person name="Pitluck S."/>
            <person name="Saunders E."/>
            <person name="Brettin T."/>
            <person name="Detter J.C."/>
            <person name="Han C."/>
            <person name="Larimer F."/>
            <person name="Land M."/>
            <person name="Hauser L."/>
            <person name="Kyrpides N."/>
            <person name="Ovchinnikova G."/>
            <person name="Kostka J."/>
            <person name="Richardson P."/>
        </authorList>
    </citation>
    <scope>NUCLEOTIDE SEQUENCE [LARGE SCALE GENOMIC DNA]</scope>
    <source>
        <strain evidence="3">DSM 22248 / JCM 15807 / FRC-32</strain>
    </source>
</reference>
<dbReference type="eggNOG" id="COG2206">
    <property type="taxonomic scope" value="Bacteria"/>
</dbReference>
<dbReference type="InterPro" id="IPR006675">
    <property type="entry name" value="HDIG_dom"/>
</dbReference>
<protein>
    <submittedName>
        <fullName evidence="2">Metal-dependent phosphohydrolase</fullName>
    </submittedName>
</protein>
<dbReference type="InterPro" id="IPR051094">
    <property type="entry name" value="Diverse_Catalytic_Enzymes"/>
</dbReference>
<dbReference type="KEGG" id="geo:Geob_3317"/>
<keyword evidence="2" id="KW-0378">Hydrolase</keyword>
<dbReference type="Proteomes" id="UP000007721">
    <property type="component" value="Chromosome"/>
</dbReference>
<proteinExistence type="predicted"/>